<dbReference type="GO" id="GO:0000976">
    <property type="term" value="F:transcription cis-regulatory region binding"/>
    <property type="evidence" value="ECO:0007669"/>
    <property type="project" value="TreeGrafter"/>
</dbReference>
<keyword evidence="3" id="KW-0804">Transcription</keyword>
<feature type="domain" description="HTH tetR-type" evidence="5">
    <location>
        <begin position="9"/>
        <end position="69"/>
    </location>
</feature>
<dbReference type="AlphaFoldDB" id="A0A7Y0L978"/>
<evidence type="ECO:0000256" key="1">
    <source>
        <dbReference type="ARBA" id="ARBA00023015"/>
    </source>
</evidence>
<gene>
    <name evidence="6" type="ORF">HII17_01810</name>
</gene>
<organism evidence="6 7">
    <name type="scientific">Thalassotalea algicola</name>
    <dbReference type="NCBI Taxonomy" id="2716224"/>
    <lineage>
        <taxon>Bacteria</taxon>
        <taxon>Pseudomonadati</taxon>
        <taxon>Pseudomonadota</taxon>
        <taxon>Gammaproteobacteria</taxon>
        <taxon>Alteromonadales</taxon>
        <taxon>Colwelliaceae</taxon>
        <taxon>Thalassotalea</taxon>
    </lineage>
</organism>
<reference evidence="6 7" key="1">
    <citation type="submission" date="2020-04" db="EMBL/GenBank/DDBJ databases">
        <title>Thalassotalea sp. M1531, isolated from the surface of marine red alga.</title>
        <authorList>
            <person name="Pang L."/>
            <person name="Lu D.-C."/>
        </authorList>
    </citation>
    <scope>NUCLEOTIDE SEQUENCE [LARGE SCALE GENOMIC DNA]</scope>
    <source>
        <strain evidence="6 7">M1531</strain>
    </source>
</reference>
<feature type="DNA-binding region" description="H-T-H motif" evidence="4">
    <location>
        <begin position="32"/>
        <end position="51"/>
    </location>
</feature>
<evidence type="ECO:0000256" key="4">
    <source>
        <dbReference type="PROSITE-ProRule" id="PRU00335"/>
    </source>
</evidence>
<keyword evidence="2 4" id="KW-0238">DNA-binding</keyword>
<dbReference type="InterPro" id="IPR009057">
    <property type="entry name" value="Homeodomain-like_sf"/>
</dbReference>
<accession>A0A7Y0L978</accession>
<dbReference type="FunFam" id="1.10.10.60:FF:000141">
    <property type="entry name" value="TetR family transcriptional regulator"/>
    <property type="match status" value="1"/>
</dbReference>
<dbReference type="RefSeq" id="WP_169073607.1">
    <property type="nucleotide sequence ID" value="NZ_JABBXH010000001.1"/>
</dbReference>
<name>A0A7Y0L978_9GAMM</name>
<dbReference type="PANTHER" id="PTHR30055:SF146">
    <property type="entry name" value="HTH-TYPE TRANSCRIPTIONAL DUAL REGULATOR CECR"/>
    <property type="match status" value="1"/>
</dbReference>
<dbReference type="PRINTS" id="PR00455">
    <property type="entry name" value="HTHTETR"/>
</dbReference>
<evidence type="ECO:0000313" key="6">
    <source>
        <dbReference type="EMBL" id="NMP30283.1"/>
    </source>
</evidence>
<dbReference type="EMBL" id="JABBXH010000001">
    <property type="protein sequence ID" value="NMP30283.1"/>
    <property type="molecule type" value="Genomic_DNA"/>
</dbReference>
<evidence type="ECO:0000256" key="3">
    <source>
        <dbReference type="ARBA" id="ARBA00023163"/>
    </source>
</evidence>
<dbReference type="SUPFAM" id="SSF48498">
    <property type="entry name" value="Tetracyclin repressor-like, C-terminal domain"/>
    <property type="match status" value="1"/>
</dbReference>
<dbReference type="InterPro" id="IPR001647">
    <property type="entry name" value="HTH_TetR"/>
</dbReference>
<dbReference type="Pfam" id="PF14246">
    <property type="entry name" value="TetR_C_7"/>
    <property type="match status" value="1"/>
</dbReference>
<comment type="caution">
    <text evidence="6">The sequence shown here is derived from an EMBL/GenBank/DDBJ whole genome shotgun (WGS) entry which is preliminary data.</text>
</comment>
<dbReference type="GO" id="GO:0003700">
    <property type="term" value="F:DNA-binding transcription factor activity"/>
    <property type="evidence" value="ECO:0007669"/>
    <property type="project" value="TreeGrafter"/>
</dbReference>
<dbReference type="PANTHER" id="PTHR30055">
    <property type="entry name" value="HTH-TYPE TRANSCRIPTIONAL REGULATOR RUTR"/>
    <property type="match status" value="1"/>
</dbReference>
<sequence>MTKNRSKNETKRKQILASATHLFTEQGYASTSMALIAKHADVSKQTVYSHFGSKEELFSAAIEQKCDSSILLDFAQVTLTDPHATLLAIAKRFFAMITSKEALAVHKICAFEAKSYPQLSELFYQAGPERLTAEMAKLLVEFNDKGLLSIENPHFAATQFLHLVKGEAWMRIEFNTQYQLSEQQIDQYISSSVDLFLRGYAPIN</sequence>
<dbReference type="Pfam" id="PF00440">
    <property type="entry name" value="TetR_N"/>
    <property type="match status" value="1"/>
</dbReference>
<dbReference type="InterPro" id="IPR036271">
    <property type="entry name" value="Tet_transcr_reg_TetR-rel_C_sf"/>
</dbReference>
<keyword evidence="1" id="KW-0805">Transcription regulation</keyword>
<evidence type="ECO:0000259" key="5">
    <source>
        <dbReference type="PROSITE" id="PS50977"/>
    </source>
</evidence>
<evidence type="ECO:0000256" key="2">
    <source>
        <dbReference type="ARBA" id="ARBA00023125"/>
    </source>
</evidence>
<evidence type="ECO:0000313" key="7">
    <source>
        <dbReference type="Proteomes" id="UP000568664"/>
    </source>
</evidence>
<dbReference type="SUPFAM" id="SSF46689">
    <property type="entry name" value="Homeodomain-like"/>
    <property type="match status" value="1"/>
</dbReference>
<dbReference type="Proteomes" id="UP000568664">
    <property type="component" value="Unassembled WGS sequence"/>
</dbReference>
<dbReference type="InterPro" id="IPR039536">
    <property type="entry name" value="TetR_C_Proteobacteria"/>
</dbReference>
<keyword evidence="7" id="KW-1185">Reference proteome</keyword>
<dbReference type="Gene3D" id="1.10.357.10">
    <property type="entry name" value="Tetracycline Repressor, domain 2"/>
    <property type="match status" value="1"/>
</dbReference>
<dbReference type="InterPro" id="IPR050109">
    <property type="entry name" value="HTH-type_TetR-like_transc_reg"/>
</dbReference>
<proteinExistence type="predicted"/>
<dbReference type="PROSITE" id="PS50977">
    <property type="entry name" value="HTH_TETR_2"/>
    <property type="match status" value="1"/>
</dbReference>
<protein>
    <submittedName>
        <fullName evidence="6">TetR/AcrR family transcriptional regulator</fullName>
    </submittedName>
</protein>
<dbReference type="Gene3D" id="1.10.10.60">
    <property type="entry name" value="Homeodomain-like"/>
    <property type="match status" value="1"/>
</dbReference>